<dbReference type="EMBL" id="JAGTPW010000031">
    <property type="protein sequence ID" value="MBR8645327.1"/>
    <property type="molecule type" value="Genomic_DNA"/>
</dbReference>
<dbReference type="PANTHER" id="PTHR45527">
    <property type="entry name" value="NONRIBOSOMAL PEPTIDE SYNTHETASE"/>
    <property type="match status" value="1"/>
</dbReference>
<reference evidence="2" key="1">
    <citation type="submission" date="2021-04" db="EMBL/GenBank/DDBJ databases">
        <title>Whole genome sequencing of Enterococci isolates from hospitalized patients.</title>
        <authorList>
            <person name="Ogoti B.M."/>
            <person name="Onyambu F.G."/>
        </authorList>
    </citation>
    <scope>NUCLEOTIDE SEQUENCE</scope>
    <source>
        <strain evidence="2">242</strain>
    </source>
</reference>
<comment type="caution">
    <text evidence="2">The sequence shown here is derived from an EMBL/GenBank/DDBJ whole genome shotgun (WGS) entry which is preliminary data.</text>
</comment>
<accession>A0A941FSG9</accession>
<dbReference type="InterPro" id="IPR000873">
    <property type="entry name" value="AMP-dep_synth/lig_dom"/>
</dbReference>
<dbReference type="Pfam" id="PF00501">
    <property type="entry name" value="AMP-binding"/>
    <property type="match status" value="1"/>
</dbReference>
<dbReference type="GO" id="GO:0044550">
    <property type="term" value="P:secondary metabolite biosynthetic process"/>
    <property type="evidence" value="ECO:0007669"/>
    <property type="project" value="TreeGrafter"/>
</dbReference>
<dbReference type="Gene3D" id="3.40.50.980">
    <property type="match status" value="1"/>
</dbReference>
<sequence>MVDEDPMIFEGLKKIVVGGDKISVSHVRRLKQTIGHFSLINGYGPTECTTFAICHEVEDKDADVIPIGKPLSKCRNQDSI</sequence>
<dbReference type="SUPFAM" id="SSF56801">
    <property type="entry name" value="Acetyl-CoA synthetase-like"/>
    <property type="match status" value="1"/>
</dbReference>
<protein>
    <submittedName>
        <fullName evidence="2">AMP-binding protein</fullName>
    </submittedName>
</protein>
<dbReference type="GO" id="GO:0043041">
    <property type="term" value="P:amino acid activation for nonribosomal peptide biosynthetic process"/>
    <property type="evidence" value="ECO:0007669"/>
    <property type="project" value="TreeGrafter"/>
</dbReference>
<dbReference type="Proteomes" id="UP000680045">
    <property type="component" value="Unassembled WGS sequence"/>
</dbReference>
<dbReference type="AlphaFoldDB" id="A0A941FSG9"/>
<dbReference type="GO" id="GO:0031177">
    <property type="term" value="F:phosphopantetheine binding"/>
    <property type="evidence" value="ECO:0007669"/>
    <property type="project" value="TreeGrafter"/>
</dbReference>
<evidence type="ECO:0000313" key="3">
    <source>
        <dbReference type="Proteomes" id="UP000680045"/>
    </source>
</evidence>
<feature type="domain" description="AMP-dependent synthetase/ligase" evidence="1">
    <location>
        <begin position="9"/>
        <end position="74"/>
    </location>
</feature>
<proteinExistence type="predicted"/>
<dbReference type="PANTHER" id="PTHR45527:SF1">
    <property type="entry name" value="FATTY ACID SYNTHASE"/>
    <property type="match status" value="1"/>
</dbReference>
<organism evidence="2 3">
    <name type="scientific">Peribacillus frigoritolerans</name>
    <dbReference type="NCBI Taxonomy" id="450367"/>
    <lineage>
        <taxon>Bacteria</taxon>
        <taxon>Bacillati</taxon>
        <taxon>Bacillota</taxon>
        <taxon>Bacilli</taxon>
        <taxon>Bacillales</taxon>
        <taxon>Bacillaceae</taxon>
        <taxon>Peribacillus</taxon>
    </lineage>
</organism>
<evidence type="ECO:0000313" key="2">
    <source>
        <dbReference type="EMBL" id="MBR8645327.1"/>
    </source>
</evidence>
<evidence type="ECO:0000259" key="1">
    <source>
        <dbReference type="Pfam" id="PF00501"/>
    </source>
</evidence>
<dbReference type="GO" id="GO:0005829">
    <property type="term" value="C:cytosol"/>
    <property type="evidence" value="ECO:0007669"/>
    <property type="project" value="TreeGrafter"/>
</dbReference>
<gene>
    <name evidence="2" type="ORF">KEH51_17355</name>
</gene>
<name>A0A941FSG9_9BACI</name>